<feature type="transmembrane region" description="Helical" evidence="6">
    <location>
        <begin position="437"/>
        <end position="456"/>
    </location>
</feature>
<organism evidence="9 10">
    <name type="scientific">Anditalea andensis</name>
    <dbReference type="NCBI Taxonomy" id="1048983"/>
    <lineage>
        <taxon>Bacteria</taxon>
        <taxon>Pseudomonadati</taxon>
        <taxon>Bacteroidota</taxon>
        <taxon>Cytophagia</taxon>
        <taxon>Cytophagales</taxon>
        <taxon>Cytophagaceae</taxon>
        <taxon>Anditalea</taxon>
    </lineage>
</organism>
<comment type="caution">
    <text evidence="9">The sequence shown here is derived from an EMBL/GenBank/DDBJ whole genome shotgun (WGS) entry which is preliminary data.</text>
</comment>
<feature type="transmembrane region" description="Helical" evidence="6">
    <location>
        <begin position="21"/>
        <end position="41"/>
    </location>
</feature>
<dbReference type="PANTHER" id="PTHR30572:SF18">
    <property type="entry name" value="ABC-TYPE MACROLIDE FAMILY EXPORT SYSTEM PERMEASE COMPONENT 2"/>
    <property type="match status" value="1"/>
</dbReference>
<sequence>MLKTYFKIAWRSLFRSKWIGVINISGLIIGITAALMLFLVVRYELSYDKFHTHFSQIYRIVTHDNYENITDYTSGVAYPVPDALMADKLNFKEVVPVISHHDVQVNILKENSVDHLEKYKTGQLFFSTSAYPLLFDLEFKAGSADLLDQPDNVLLTQSEADRFFGSWETAQGKVLQLTNGVTLMVGAVVADIPENSNFKFDIMVSYETLRSHKDEFGYDLEEWGSTGSNFQVYVLMDQDEDLNVAQTQLEGFSKKFFEGRGTSVRTHHLQAMSDIHFDPIFEPLSGKLIRKSTIQTLIIVGIFILIMASINFVNLSTSQSIGRSKEIGVRKVMGSSTFQIAVLSFGETFLTVVIASLMSFGLAHILLPFLDKIADVPDTISFLNPDILLFMFSLVLILTLLSGFYPALIISKFQPVKALKTRFLAAEIGGVSIRRSLVVLQFAIAQILMIGTVIAIRQMNLIQDTDLGFNKEAIYFIEVPSDNHNNVRIEGFKQELLTISGIKGASLASDVPSSGNNSASNFYFDNKNEDVTFPAFLKFADAAYFDLYEMEFSAGQGYPLSDTIRNVVINEAMARKLLIPSPEEAIGKTIRLGGSGNWVPITGVVKDFTVNSLREEIKQLVITTEKSNYSQVAVRLDNTSDKSTMSAIQDKFTKIYPEQIYSAGFLDESIAAFYESEQKLALVYKIFAVLAILISCIGLYGLVSFMVGQKVKEIGIRKVLGASITQITVMLSKEFILMVVLAFLIAIPLAYFMVQEWLASFAYKTPISIGLFLSVMVMSLLITAFTVGSKAIRAAMANPVDSLTDE</sequence>
<feature type="domain" description="ABC3 transporter permease C-terminal" evidence="7">
    <location>
        <begin position="686"/>
        <end position="797"/>
    </location>
</feature>
<keyword evidence="2" id="KW-1003">Cell membrane</keyword>
<keyword evidence="3 6" id="KW-0812">Transmembrane</keyword>
<dbReference type="InterPro" id="IPR050250">
    <property type="entry name" value="Macrolide_Exporter_MacB"/>
</dbReference>
<dbReference type="Pfam" id="PF12704">
    <property type="entry name" value="MacB_PCD"/>
    <property type="match status" value="2"/>
</dbReference>
<protein>
    <recommendedName>
        <fullName evidence="11">ABC transporter permease</fullName>
    </recommendedName>
</protein>
<feature type="transmembrane region" description="Helical" evidence="6">
    <location>
        <begin position="766"/>
        <end position="787"/>
    </location>
</feature>
<evidence type="ECO:0008006" key="11">
    <source>
        <dbReference type="Google" id="ProtNLM"/>
    </source>
</evidence>
<dbReference type="EMBL" id="JMIH01000004">
    <property type="protein sequence ID" value="KEO75687.1"/>
    <property type="molecule type" value="Genomic_DNA"/>
</dbReference>
<evidence type="ECO:0000313" key="10">
    <source>
        <dbReference type="Proteomes" id="UP000027821"/>
    </source>
</evidence>
<dbReference type="Pfam" id="PF02687">
    <property type="entry name" value="FtsX"/>
    <property type="match status" value="2"/>
</dbReference>
<evidence type="ECO:0000259" key="8">
    <source>
        <dbReference type="Pfam" id="PF12704"/>
    </source>
</evidence>
<dbReference type="OrthoDB" id="5933722at2"/>
<proteinExistence type="predicted"/>
<accession>A0A074LP54</accession>
<dbReference type="RefSeq" id="WP_035068500.1">
    <property type="nucleotide sequence ID" value="NZ_JMIH01000004.1"/>
</dbReference>
<evidence type="ECO:0000256" key="5">
    <source>
        <dbReference type="ARBA" id="ARBA00023136"/>
    </source>
</evidence>
<feature type="domain" description="MacB-like periplasmic core" evidence="8">
    <location>
        <begin position="22"/>
        <end position="250"/>
    </location>
</feature>
<evidence type="ECO:0000313" key="9">
    <source>
        <dbReference type="EMBL" id="KEO75687.1"/>
    </source>
</evidence>
<feature type="transmembrane region" description="Helical" evidence="6">
    <location>
        <begin position="387"/>
        <end position="410"/>
    </location>
</feature>
<evidence type="ECO:0000256" key="3">
    <source>
        <dbReference type="ARBA" id="ARBA00022692"/>
    </source>
</evidence>
<name>A0A074LP54_9BACT</name>
<feature type="domain" description="ABC3 transporter permease C-terminal" evidence="7">
    <location>
        <begin position="298"/>
        <end position="415"/>
    </location>
</feature>
<feature type="domain" description="MacB-like periplasmic core" evidence="8">
    <location>
        <begin position="512"/>
        <end position="647"/>
    </location>
</feature>
<evidence type="ECO:0000256" key="2">
    <source>
        <dbReference type="ARBA" id="ARBA00022475"/>
    </source>
</evidence>
<dbReference type="AlphaFoldDB" id="A0A074LP54"/>
<comment type="subcellular location">
    <subcellularLocation>
        <location evidence="1">Cell membrane</location>
        <topology evidence="1">Multi-pass membrane protein</topology>
    </subcellularLocation>
</comment>
<feature type="transmembrane region" description="Helical" evidence="6">
    <location>
        <begin position="338"/>
        <end position="367"/>
    </location>
</feature>
<dbReference type="Proteomes" id="UP000027821">
    <property type="component" value="Unassembled WGS sequence"/>
</dbReference>
<dbReference type="STRING" id="1048983.EL17_21905"/>
<feature type="transmembrane region" description="Helical" evidence="6">
    <location>
        <begin position="686"/>
        <end position="708"/>
    </location>
</feature>
<keyword evidence="4 6" id="KW-1133">Transmembrane helix</keyword>
<evidence type="ECO:0000256" key="4">
    <source>
        <dbReference type="ARBA" id="ARBA00022989"/>
    </source>
</evidence>
<gene>
    <name evidence="9" type="ORF">EL17_21905</name>
</gene>
<dbReference type="GO" id="GO:0022857">
    <property type="term" value="F:transmembrane transporter activity"/>
    <property type="evidence" value="ECO:0007669"/>
    <property type="project" value="TreeGrafter"/>
</dbReference>
<dbReference type="InterPro" id="IPR025857">
    <property type="entry name" value="MacB_PCD"/>
</dbReference>
<feature type="transmembrane region" description="Helical" evidence="6">
    <location>
        <begin position="735"/>
        <end position="754"/>
    </location>
</feature>
<dbReference type="PANTHER" id="PTHR30572">
    <property type="entry name" value="MEMBRANE COMPONENT OF TRANSPORTER-RELATED"/>
    <property type="match status" value="1"/>
</dbReference>
<reference evidence="9 10" key="1">
    <citation type="submission" date="2014-04" db="EMBL/GenBank/DDBJ databases">
        <title>Characterization and application of a salt tolerant electro-active bacterium.</title>
        <authorList>
            <person name="Yang L."/>
            <person name="Wei S."/>
            <person name="Tay Q.X.M."/>
        </authorList>
    </citation>
    <scope>NUCLEOTIDE SEQUENCE [LARGE SCALE GENOMIC DNA]</scope>
    <source>
        <strain evidence="9 10">LY1</strain>
    </source>
</reference>
<evidence type="ECO:0000259" key="7">
    <source>
        <dbReference type="Pfam" id="PF02687"/>
    </source>
</evidence>
<keyword evidence="5 6" id="KW-0472">Membrane</keyword>
<evidence type="ECO:0000256" key="6">
    <source>
        <dbReference type="SAM" id="Phobius"/>
    </source>
</evidence>
<feature type="transmembrane region" description="Helical" evidence="6">
    <location>
        <begin position="297"/>
        <end position="317"/>
    </location>
</feature>
<keyword evidence="10" id="KW-1185">Reference proteome</keyword>
<dbReference type="InterPro" id="IPR003838">
    <property type="entry name" value="ABC3_permease_C"/>
</dbReference>
<dbReference type="GO" id="GO:0005886">
    <property type="term" value="C:plasma membrane"/>
    <property type="evidence" value="ECO:0007669"/>
    <property type="project" value="UniProtKB-SubCell"/>
</dbReference>
<dbReference type="eggNOG" id="COG0577">
    <property type="taxonomic scope" value="Bacteria"/>
</dbReference>
<evidence type="ECO:0000256" key="1">
    <source>
        <dbReference type="ARBA" id="ARBA00004651"/>
    </source>
</evidence>